<evidence type="ECO:0000313" key="2">
    <source>
        <dbReference type="Proteomes" id="UP000234323"/>
    </source>
</evidence>
<dbReference type="Proteomes" id="UP000234323">
    <property type="component" value="Unassembled WGS sequence"/>
</dbReference>
<organism evidence="1 2">
    <name type="scientific">Rhizophagus irregularis</name>
    <dbReference type="NCBI Taxonomy" id="588596"/>
    <lineage>
        <taxon>Eukaryota</taxon>
        <taxon>Fungi</taxon>
        <taxon>Fungi incertae sedis</taxon>
        <taxon>Mucoromycota</taxon>
        <taxon>Glomeromycotina</taxon>
        <taxon>Glomeromycetes</taxon>
        <taxon>Glomerales</taxon>
        <taxon>Glomeraceae</taxon>
        <taxon>Rhizophagus</taxon>
    </lineage>
</organism>
<dbReference type="AlphaFoldDB" id="A0A2I1HNB1"/>
<evidence type="ECO:0000313" key="1">
    <source>
        <dbReference type="EMBL" id="PKY60303.1"/>
    </source>
</evidence>
<gene>
    <name evidence="1" type="ORF">RhiirA4_483870</name>
</gene>
<accession>A0A2I1HNB1</accession>
<protein>
    <submittedName>
        <fullName evidence="1">Uncharacterized protein</fullName>
    </submittedName>
</protein>
<keyword evidence="2" id="KW-1185">Reference proteome</keyword>
<sequence>MSFQGDEDDATKFLVNFRSLCFKAEIINPKEIKNHLLETYSSNEFFKHEFPKRISGITSMNEIYRLYSEIISDGSKVAIKLISNIFLESDTD</sequence>
<name>A0A2I1HNB1_9GLOM</name>
<reference evidence="1 2" key="1">
    <citation type="submission" date="2015-10" db="EMBL/GenBank/DDBJ databases">
        <title>Genome analyses suggest a sexual origin of heterokaryosis in a supposedly ancient asexual fungus.</title>
        <authorList>
            <person name="Ropars J."/>
            <person name="Sedzielewska K."/>
            <person name="Noel J."/>
            <person name="Charron P."/>
            <person name="Farinelli L."/>
            <person name="Marton T."/>
            <person name="Kruger M."/>
            <person name="Pelin A."/>
            <person name="Brachmann A."/>
            <person name="Corradi N."/>
        </authorList>
    </citation>
    <scope>NUCLEOTIDE SEQUENCE [LARGE SCALE GENOMIC DNA]</scope>
    <source>
        <strain evidence="1 2">A4</strain>
    </source>
</reference>
<dbReference type="EMBL" id="LLXI01004143">
    <property type="protein sequence ID" value="PKY60303.1"/>
    <property type="molecule type" value="Genomic_DNA"/>
</dbReference>
<comment type="caution">
    <text evidence="1">The sequence shown here is derived from an EMBL/GenBank/DDBJ whole genome shotgun (WGS) entry which is preliminary data.</text>
</comment>
<proteinExistence type="predicted"/>